<dbReference type="PANTHER" id="PTHR38590">
    <property type="entry name" value="BLL0828 PROTEIN"/>
    <property type="match status" value="1"/>
</dbReference>
<feature type="domain" description="DUF559" evidence="1">
    <location>
        <begin position="10"/>
        <end position="115"/>
    </location>
</feature>
<gene>
    <name evidence="2" type="ORF">B7Z01_00420</name>
</gene>
<dbReference type="Pfam" id="PF04480">
    <property type="entry name" value="DUF559"/>
    <property type="match status" value="1"/>
</dbReference>
<dbReference type="CDD" id="cd01038">
    <property type="entry name" value="Endonuclease_DUF559"/>
    <property type="match status" value="1"/>
</dbReference>
<organism evidence="2 3">
    <name type="scientific">Brevundimonas subvibrioides</name>
    <dbReference type="NCBI Taxonomy" id="74313"/>
    <lineage>
        <taxon>Bacteria</taxon>
        <taxon>Pseudomonadati</taxon>
        <taxon>Pseudomonadota</taxon>
        <taxon>Alphaproteobacteria</taxon>
        <taxon>Caulobacterales</taxon>
        <taxon>Caulobacteraceae</taxon>
        <taxon>Brevundimonas</taxon>
    </lineage>
</organism>
<proteinExistence type="predicted"/>
<dbReference type="InterPro" id="IPR007569">
    <property type="entry name" value="DUF559"/>
</dbReference>
<dbReference type="InterPro" id="IPR011335">
    <property type="entry name" value="Restrct_endonuc-II-like"/>
</dbReference>
<comment type="caution">
    <text evidence="2">The sequence shown here is derived from an EMBL/GenBank/DDBJ whole genome shotgun (WGS) entry which is preliminary data.</text>
</comment>
<evidence type="ECO:0000313" key="3">
    <source>
        <dbReference type="Proteomes" id="UP000215595"/>
    </source>
</evidence>
<dbReference type="PANTHER" id="PTHR38590:SF1">
    <property type="entry name" value="BLL0828 PROTEIN"/>
    <property type="match status" value="1"/>
</dbReference>
<dbReference type="Proteomes" id="UP000215595">
    <property type="component" value="Unassembled WGS sequence"/>
</dbReference>
<dbReference type="SUPFAM" id="SSF52980">
    <property type="entry name" value="Restriction endonuclease-like"/>
    <property type="match status" value="1"/>
</dbReference>
<name>A0A258FUI4_9CAUL</name>
<dbReference type="InterPro" id="IPR047216">
    <property type="entry name" value="Endonuclease_DUF559_bact"/>
</dbReference>
<accession>A0A258FUI4</accession>
<reference evidence="2 3" key="1">
    <citation type="submission" date="2017-03" db="EMBL/GenBank/DDBJ databases">
        <title>Lifting the veil on microbial sulfur biogeochemistry in mining wastewaters.</title>
        <authorList>
            <person name="Kantor R.S."/>
            <person name="Colenbrander Nelson T."/>
            <person name="Marshall S."/>
            <person name="Bennett D."/>
            <person name="Apte S."/>
            <person name="Camacho D."/>
            <person name="Thomas B.C."/>
            <person name="Warren L.A."/>
            <person name="Banfield J.F."/>
        </authorList>
    </citation>
    <scope>NUCLEOTIDE SEQUENCE [LARGE SCALE GENOMIC DNA]</scope>
    <source>
        <strain evidence="2">32-69-9</strain>
    </source>
</reference>
<evidence type="ECO:0000313" key="2">
    <source>
        <dbReference type="EMBL" id="OYX36151.1"/>
    </source>
</evidence>
<sequence>MEHRTPQSATTKQARAMRRALTPPEARMWSFLKTLRAEGFHFRRQAPFRGYFLDFVCHSHRLVIEVDGMSHEHTFEHDRIRDAVLAREGYRTMRFYNADIRDGFDGVAQTIRNALAVTDPTRSLRDHPPHEGEGE</sequence>
<dbReference type="EMBL" id="NCEB01000001">
    <property type="protein sequence ID" value="OYX36151.1"/>
    <property type="molecule type" value="Genomic_DNA"/>
</dbReference>
<evidence type="ECO:0000259" key="1">
    <source>
        <dbReference type="Pfam" id="PF04480"/>
    </source>
</evidence>
<dbReference type="Gene3D" id="3.40.960.10">
    <property type="entry name" value="VSR Endonuclease"/>
    <property type="match status" value="1"/>
</dbReference>
<dbReference type="AlphaFoldDB" id="A0A258FUI4"/>
<protein>
    <recommendedName>
        <fullName evidence="1">DUF559 domain-containing protein</fullName>
    </recommendedName>
</protein>